<gene>
    <name evidence="1" type="ORF">SAMN05216234_10911</name>
</gene>
<reference evidence="1 2" key="1">
    <citation type="submission" date="2016-10" db="EMBL/GenBank/DDBJ databases">
        <authorList>
            <person name="de Groot N.N."/>
        </authorList>
    </citation>
    <scope>NUCLEOTIDE SEQUENCE [LARGE SCALE GENOMIC DNA]</scope>
    <source>
        <strain evidence="1 2">EP1-55-1</strain>
    </source>
</reference>
<evidence type="ECO:0000313" key="2">
    <source>
        <dbReference type="Proteomes" id="UP000199227"/>
    </source>
</evidence>
<dbReference type="STRING" id="223786.SAMN05216234_10911"/>
<dbReference type="RefSeq" id="WP_092911594.1">
    <property type="nucleotide sequence ID" value="NZ_FOXB01000009.1"/>
</dbReference>
<name>A0A1I5N8L9_9BACT</name>
<dbReference type="AlphaFoldDB" id="A0A1I5N8L9"/>
<protein>
    <submittedName>
        <fullName evidence="1">Uncharacterized protein</fullName>
    </submittedName>
</protein>
<dbReference type="EMBL" id="FOXB01000009">
    <property type="protein sequence ID" value="SFP18057.1"/>
    <property type="molecule type" value="Genomic_DNA"/>
</dbReference>
<dbReference type="Proteomes" id="UP000199227">
    <property type="component" value="Unassembled WGS sequence"/>
</dbReference>
<evidence type="ECO:0000313" key="1">
    <source>
        <dbReference type="EMBL" id="SFP18057.1"/>
    </source>
</evidence>
<keyword evidence="2" id="KW-1185">Reference proteome</keyword>
<organism evidence="1 2">
    <name type="scientific">Hydrogenimonas thermophila</name>
    <dbReference type="NCBI Taxonomy" id="223786"/>
    <lineage>
        <taxon>Bacteria</taxon>
        <taxon>Pseudomonadati</taxon>
        <taxon>Campylobacterota</taxon>
        <taxon>Epsilonproteobacteria</taxon>
        <taxon>Campylobacterales</taxon>
        <taxon>Hydrogenimonadaceae</taxon>
        <taxon>Hydrogenimonas</taxon>
    </lineage>
</organism>
<accession>A0A1I5N8L9</accession>
<proteinExistence type="predicted"/>
<sequence>MTIIKAVYNYCDYFYSFELKSNIDNCNGDLNRMLAFREIGELKLTDLSKEFVDSLIKDGILIHFTQDLERLRNGTNDSFYLINQYKKVVVDRNTGEEYIVYASNNRAHVLCRKKDNAYETIVTPLVLALNYKDPNEKVQKIDYEYYQNMIDFYD</sequence>